<dbReference type="EMBL" id="JARKIF010000007">
    <property type="protein sequence ID" value="KAJ7634801.1"/>
    <property type="molecule type" value="Genomic_DNA"/>
</dbReference>
<comment type="caution">
    <text evidence="2">The sequence shown here is derived from an EMBL/GenBank/DDBJ whole genome shotgun (WGS) entry which is preliminary data.</text>
</comment>
<gene>
    <name evidence="2" type="ORF">FB45DRAFT_909888</name>
</gene>
<accession>A0AAD7BZ87</accession>
<dbReference type="Gene3D" id="2.170.15.10">
    <property type="entry name" value="Proaerolysin, chain A, domain 3"/>
    <property type="match status" value="1"/>
</dbReference>
<sequence>MFFSLISFVALIPLLVTSSPTSSYLAARTLDSVPRDASKLAYDPQTGVISVFDKRGELMGTTTAMKREQKRDAGTCATLSASDVKALPGWGALQATAKSNWGNGSYKLATNIDAQSGYPAQACVADSAPVTISGDPDCTTSTQSTGGTLVGTSGTVTLSAQTGTSQQTTTTTTKTAAISLGVSVEAKIGIPDIVDMSSTFTTSLTVTNSLSTAVATTSSNQQTSTIAMTAKEGETCTLTFTHKSCTAHGTGSIDFVATGWVWFQYNDKTHGHYYWALNLEQSLSGSDRTSGMGFTQEVSATDQSNYQGSCA</sequence>
<protein>
    <submittedName>
        <fullName evidence="2">Uncharacterized protein</fullName>
    </submittedName>
</protein>
<proteinExistence type="predicted"/>
<evidence type="ECO:0000256" key="1">
    <source>
        <dbReference type="SAM" id="SignalP"/>
    </source>
</evidence>
<evidence type="ECO:0000313" key="3">
    <source>
        <dbReference type="Proteomes" id="UP001221142"/>
    </source>
</evidence>
<feature type="chain" id="PRO_5042256239" evidence="1">
    <location>
        <begin position="19"/>
        <end position="311"/>
    </location>
</feature>
<name>A0AAD7BZ87_9AGAR</name>
<evidence type="ECO:0000313" key="2">
    <source>
        <dbReference type="EMBL" id="KAJ7634801.1"/>
    </source>
</evidence>
<keyword evidence="1" id="KW-0732">Signal</keyword>
<keyword evidence="3" id="KW-1185">Reference proteome</keyword>
<reference evidence="2" key="1">
    <citation type="submission" date="2023-03" db="EMBL/GenBank/DDBJ databases">
        <title>Massive genome expansion in bonnet fungi (Mycena s.s.) driven by repeated elements and novel gene families across ecological guilds.</title>
        <authorList>
            <consortium name="Lawrence Berkeley National Laboratory"/>
            <person name="Harder C.B."/>
            <person name="Miyauchi S."/>
            <person name="Viragh M."/>
            <person name="Kuo A."/>
            <person name="Thoen E."/>
            <person name="Andreopoulos B."/>
            <person name="Lu D."/>
            <person name="Skrede I."/>
            <person name="Drula E."/>
            <person name="Henrissat B."/>
            <person name="Morin E."/>
            <person name="Kohler A."/>
            <person name="Barry K."/>
            <person name="LaButti K."/>
            <person name="Morin E."/>
            <person name="Salamov A."/>
            <person name="Lipzen A."/>
            <person name="Mereny Z."/>
            <person name="Hegedus B."/>
            <person name="Baldrian P."/>
            <person name="Stursova M."/>
            <person name="Weitz H."/>
            <person name="Taylor A."/>
            <person name="Grigoriev I.V."/>
            <person name="Nagy L.G."/>
            <person name="Martin F."/>
            <person name="Kauserud H."/>
        </authorList>
    </citation>
    <scope>NUCLEOTIDE SEQUENCE</scope>
    <source>
        <strain evidence="2">9284</strain>
    </source>
</reference>
<organism evidence="2 3">
    <name type="scientific">Roridomyces roridus</name>
    <dbReference type="NCBI Taxonomy" id="1738132"/>
    <lineage>
        <taxon>Eukaryota</taxon>
        <taxon>Fungi</taxon>
        <taxon>Dikarya</taxon>
        <taxon>Basidiomycota</taxon>
        <taxon>Agaricomycotina</taxon>
        <taxon>Agaricomycetes</taxon>
        <taxon>Agaricomycetidae</taxon>
        <taxon>Agaricales</taxon>
        <taxon>Marasmiineae</taxon>
        <taxon>Mycenaceae</taxon>
        <taxon>Roridomyces</taxon>
    </lineage>
</organism>
<dbReference type="Proteomes" id="UP001221142">
    <property type="component" value="Unassembled WGS sequence"/>
</dbReference>
<dbReference type="AlphaFoldDB" id="A0AAD7BZ87"/>
<feature type="signal peptide" evidence="1">
    <location>
        <begin position="1"/>
        <end position="18"/>
    </location>
</feature>